<evidence type="ECO:0000313" key="2">
    <source>
        <dbReference type="Proteomes" id="UP000564385"/>
    </source>
</evidence>
<organism evidence="1 2">
    <name type="scientific">Tunturiibacter lichenicola</name>
    <dbReference type="NCBI Taxonomy" id="2051959"/>
    <lineage>
        <taxon>Bacteria</taxon>
        <taxon>Pseudomonadati</taxon>
        <taxon>Acidobacteriota</taxon>
        <taxon>Terriglobia</taxon>
        <taxon>Terriglobales</taxon>
        <taxon>Acidobacteriaceae</taxon>
        <taxon>Tunturiibacter</taxon>
    </lineage>
</organism>
<dbReference type="Proteomes" id="UP000564385">
    <property type="component" value="Unassembled WGS sequence"/>
</dbReference>
<protein>
    <submittedName>
        <fullName evidence="1">Uncharacterized protein</fullName>
    </submittedName>
</protein>
<evidence type="ECO:0000313" key="1">
    <source>
        <dbReference type="EMBL" id="NYF92251.1"/>
    </source>
</evidence>
<accession>A0A852VM62</accession>
<gene>
    <name evidence="1" type="ORF">HDF08_004374</name>
</gene>
<comment type="caution">
    <text evidence="1">The sequence shown here is derived from an EMBL/GenBank/DDBJ whole genome shotgun (WGS) entry which is preliminary data.</text>
</comment>
<dbReference type="EMBL" id="JACCCU010000004">
    <property type="protein sequence ID" value="NYF92251.1"/>
    <property type="molecule type" value="Genomic_DNA"/>
</dbReference>
<reference evidence="1 2" key="1">
    <citation type="submission" date="2020-07" db="EMBL/GenBank/DDBJ databases">
        <title>Genomic Encyclopedia of Type Strains, Phase IV (KMG-V): Genome sequencing to study the core and pangenomes of soil and plant-associated prokaryotes.</title>
        <authorList>
            <person name="Whitman W."/>
        </authorList>
    </citation>
    <scope>NUCLEOTIDE SEQUENCE [LARGE SCALE GENOMIC DNA]</scope>
    <source>
        <strain evidence="1 2">M8UP22</strain>
    </source>
</reference>
<name>A0A852VM62_9BACT</name>
<proteinExistence type="predicted"/>
<dbReference type="AlphaFoldDB" id="A0A852VM62"/>
<sequence length="71" mass="7882">MNVLKGKKQLFHYNHRKQTQRMDKGGCGYACSCAAHLDSPDIERSCARSARIHSPLYALDGALSVVGYLRS</sequence>